<comment type="subunit">
    <text evidence="3">Homodimer.</text>
</comment>
<evidence type="ECO:0000256" key="2">
    <source>
        <dbReference type="ARBA" id="ARBA00008791"/>
    </source>
</evidence>
<sequence length="145" mass="15820">MNSYQHIVVGVDLSPESHQVIERAVQIAKNHNAKLLLAHIIEPLAFAYGGDIPMDLTEVQEQLQTQAKGQLHKLAQQFAIDQTQCHLLVGQPAAELHQLATEHKSELIIVGSHGRRGLALILGSTANGVLHGAHCDVLAVRIQER</sequence>
<dbReference type="PANTHER" id="PTHR46268:SF23">
    <property type="entry name" value="UNIVERSAL STRESS PROTEIN A-RELATED"/>
    <property type="match status" value="1"/>
</dbReference>
<evidence type="ECO:0000313" key="7">
    <source>
        <dbReference type="EMBL" id="MFC4364112.1"/>
    </source>
</evidence>
<dbReference type="PANTHER" id="PTHR46268">
    <property type="entry name" value="STRESS RESPONSE PROTEIN NHAX"/>
    <property type="match status" value="1"/>
</dbReference>
<evidence type="ECO:0000313" key="8">
    <source>
        <dbReference type="Proteomes" id="UP001595840"/>
    </source>
</evidence>
<dbReference type="PRINTS" id="PR01438">
    <property type="entry name" value="UNVRSLSTRESS"/>
</dbReference>
<dbReference type="SUPFAM" id="SSF52402">
    <property type="entry name" value="Adenine nucleotide alpha hydrolases-like"/>
    <property type="match status" value="1"/>
</dbReference>
<keyword evidence="8" id="KW-1185">Reference proteome</keyword>
<accession>A0ABV8VAJ6</accession>
<dbReference type="InterPro" id="IPR006015">
    <property type="entry name" value="Universal_stress_UspA"/>
</dbReference>
<evidence type="ECO:0000256" key="5">
    <source>
        <dbReference type="PIRNR" id="PIRNR006276"/>
    </source>
</evidence>
<comment type="caution">
    <text evidence="7">The sequence shown here is derived from an EMBL/GenBank/DDBJ whole genome shotgun (WGS) entry which is preliminary data.</text>
</comment>
<gene>
    <name evidence="7" type="ORF">ACFOX3_17480</name>
</gene>
<dbReference type="InterPro" id="IPR006016">
    <property type="entry name" value="UspA"/>
</dbReference>
<feature type="domain" description="UspA" evidence="6">
    <location>
        <begin position="4"/>
        <end position="141"/>
    </location>
</feature>
<comment type="similarity">
    <text evidence="2 5">Belongs to the universal stress protein A family.</text>
</comment>
<evidence type="ECO:0000256" key="3">
    <source>
        <dbReference type="ARBA" id="ARBA00011738"/>
    </source>
</evidence>
<dbReference type="Proteomes" id="UP001595840">
    <property type="component" value="Unassembled WGS sequence"/>
</dbReference>
<dbReference type="EMBL" id="JBHSCX010000021">
    <property type="protein sequence ID" value="MFC4364112.1"/>
    <property type="molecule type" value="Genomic_DNA"/>
</dbReference>
<evidence type="ECO:0000259" key="6">
    <source>
        <dbReference type="Pfam" id="PF00582"/>
    </source>
</evidence>
<dbReference type="Pfam" id="PF00582">
    <property type="entry name" value="Usp"/>
    <property type="match status" value="1"/>
</dbReference>
<keyword evidence="4 5" id="KW-0963">Cytoplasm</keyword>
<dbReference type="RefSeq" id="WP_290262708.1">
    <property type="nucleotide sequence ID" value="NZ_JAUFQG010000004.1"/>
</dbReference>
<reference evidence="8" key="1">
    <citation type="journal article" date="2019" name="Int. J. Syst. Evol. Microbiol.">
        <title>The Global Catalogue of Microorganisms (GCM) 10K type strain sequencing project: providing services to taxonomists for standard genome sequencing and annotation.</title>
        <authorList>
            <consortium name="The Broad Institute Genomics Platform"/>
            <consortium name="The Broad Institute Genome Sequencing Center for Infectious Disease"/>
            <person name="Wu L."/>
            <person name="Ma J."/>
        </authorList>
    </citation>
    <scope>NUCLEOTIDE SEQUENCE [LARGE SCALE GENOMIC DNA]</scope>
    <source>
        <strain evidence="8">CECT 8570</strain>
    </source>
</reference>
<evidence type="ECO:0000256" key="1">
    <source>
        <dbReference type="ARBA" id="ARBA00004496"/>
    </source>
</evidence>
<dbReference type="Gene3D" id="3.40.50.620">
    <property type="entry name" value="HUPs"/>
    <property type="match status" value="1"/>
</dbReference>
<dbReference type="InterPro" id="IPR014729">
    <property type="entry name" value="Rossmann-like_a/b/a_fold"/>
</dbReference>
<dbReference type="PIRSF" id="PIRSF006276">
    <property type="entry name" value="UspA"/>
    <property type="match status" value="1"/>
</dbReference>
<organism evidence="7 8">
    <name type="scientific">Simiduia curdlanivorans</name>
    <dbReference type="NCBI Taxonomy" id="1492769"/>
    <lineage>
        <taxon>Bacteria</taxon>
        <taxon>Pseudomonadati</taxon>
        <taxon>Pseudomonadota</taxon>
        <taxon>Gammaproteobacteria</taxon>
        <taxon>Cellvibrionales</taxon>
        <taxon>Cellvibrionaceae</taxon>
        <taxon>Simiduia</taxon>
    </lineage>
</organism>
<protein>
    <recommendedName>
        <fullName evidence="5">Universal stress protein</fullName>
    </recommendedName>
</protein>
<proteinExistence type="inferred from homology"/>
<evidence type="ECO:0000256" key="4">
    <source>
        <dbReference type="ARBA" id="ARBA00022490"/>
    </source>
</evidence>
<name>A0ABV8VAJ6_9GAMM</name>
<comment type="subcellular location">
    <subcellularLocation>
        <location evidence="1 5">Cytoplasm</location>
    </subcellularLocation>
</comment>